<evidence type="ECO:0000313" key="4">
    <source>
        <dbReference type="Proteomes" id="UP001187221"/>
    </source>
</evidence>
<dbReference type="Pfam" id="PF03922">
    <property type="entry name" value="OmpW"/>
    <property type="match status" value="1"/>
</dbReference>
<accession>A0ABQ6PAJ5</accession>
<comment type="caution">
    <text evidence="3">The sequence shown here is derived from an EMBL/GenBank/DDBJ whole genome shotgun (WGS) entry which is preliminary data.</text>
</comment>
<dbReference type="SUPFAM" id="SSF56925">
    <property type="entry name" value="OMPA-like"/>
    <property type="match status" value="1"/>
</dbReference>
<dbReference type="RefSeq" id="WP_317975882.1">
    <property type="nucleotide sequence ID" value="NZ_BTFW01000001.1"/>
</dbReference>
<proteinExistence type="inferred from homology"/>
<feature type="chain" id="PRO_5045989421" evidence="2">
    <location>
        <begin position="25"/>
        <end position="262"/>
    </location>
</feature>
<dbReference type="EMBL" id="BTFW01000001">
    <property type="protein sequence ID" value="GMM62282.1"/>
    <property type="molecule type" value="Genomic_DNA"/>
</dbReference>
<gene>
    <name evidence="3" type="ORF">NUTIK01_30590</name>
</gene>
<dbReference type="PANTHER" id="PTHR36920">
    <property type="match status" value="1"/>
</dbReference>
<feature type="signal peptide" evidence="2">
    <location>
        <begin position="1"/>
        <end position="24"/>
    </location>
</feature>
<dbReference type="Proteomes" id="UP001187221">
    <property type="component" value="Unassembled WGS sequence"/>
</dbReference>
<evidence type="ECO:0000313" key="3">
    <source>
        <dbReference type="EMBL" id="GMM62282.1"/>
    </source>
</evidence>
<organism evidence="3 4">
    <name type="scientific">Novosphingobium pituita</name>
    <dbReference type="NCBI Taxonomy" id="3056842"/>
    <lineage>
        <taxon>Bacteria</taxon>
        <taxon>Pseudomonadati</taxon>
        <taxon>Pseudomonadota</taxon>
        <taxon>Alphaproteobacteria</taxon>
        <taxon>Sphingomonadales</taxon>
        <taxon>Sphingomonadaceae</taxon>
        <taxon>Novosphingobium</taxon>
    </lineage>
</organism>
<protein>
    <submittedName>
        <fullName evidence="3">Outer membrane beta-barrel protein</fullName>
    </submittedName>
</protein>
<reference evidence="3 4" key="1">
    <citation type="submission" date="2023-06" db="EMBL/GenBank/DDBJ databases">
        <title>Draft genome sequence of Novosphingobium sp. strain IK01.</title>
        <authorList>
            <person name="Hatamoto M."/>
            <person name="Ikarashi T."/>
            <person name="Yamaguchi T."/>
        </authorList>
    </citation>
    <scope>NUCLEOTIDE SEQUENCE [LARGE SCALE GENOMIC DNA]</scope>
    <source>
        <strain evidence="3 4">IK01</strain>
    </source>
</reference>
<comment type="similarity">
    <text evidence="1">Belongs to the OmpW/AlkL family.</text>
</comment>
<evidence type="ECO:0000256" key="2">
    <source>
        <dbReference type="SAM" id="SignalP"/>
    </source>
</evidence>
<name>A0ABQ6PAJ5_9SPHN</name>
<evidence type="ECO:0000256" key="1">
    <source>
        <dbReference type="ARBA" id="ARBA00009330"/>
    </source>
</evidence>
<dbReference type="Gene3D" id="2.40.160.20">
    <property type="match status" value="1"/>
</dbReference>
<dbReference type="PANTHER" id="PTHR36920:SF1">
    <property type="entry name" value="OUTER MEMBRANE PROTEIN W"/>
    <property type="match status" value="1"/>
</dbReference>
<sequence length="262" mass="27307">MKKVLGNALGAAALALAFAAPAMADTASDAALASDAPATAEAAAVPAETAAVDSTHAVPARPGKWQVKLFYTAVLAKGKITEVRKDLIGLPAGSQTDVNNNTATPTLAIEYFIKPNISVETICCFTSHHVTGTGALAGAALVDHVMILPATLTAKYHFNLPFGLKPYIGAGGAWFFYIDERAGATAQALGATRVHMNNNAGGVVQAGIDIPLNKQGLSFSLDAKKYWVDTTAHFYTANGTEALTTHHTLDPWVLSAGLAFRF</sequence>
<keyword evidence="2" id="KW-0732">Signal</keyword>
<keyword evidence="4" id="KW-1185">Reference proteome</keyword>
<dbReference type="InterPro" id="IPR011250">
    <property type="entry name" value="OMP/PagP_B-barrel"/>
</dbReference>
<dbReference type="InterPro" id="IPR005618">
    <property type="entry name" value="OMPW"/>
</dbReference>